<protein>
    <submittedName>
        <fullName evidence="2">Uncharacterized protein</fullName>
    </submittedName>
</protein>
<feature type="non-terminal residue" evidence="2">
    <location>
        <position position="62"/>
    </location>
</feature>
<proteinExistence type="predicted"/>
<feature type="region of interest" description="Disordered" evidence="1">
    <location>
        <begin position="39"/>
        <end position="62"/>
    </location>
</feature>
<organism evidence="2 3">
    <name type="scientific">Durusdinium trenchii</name>
    <dbReference type="NCBI Taxonomy" id="1381693"/>
    <lineage>
        <taxon>Eukaryota</taxon>
        <taxon>Sar</taxon>
        <taxon>Alveolata</taxon>
        <taxon>Dinophyceae</taxon>
        <taxon>Suessiales</taxon>
        <taxon>Symbiodiniaceae</taxon>
        <taxon>Durusdinium</taxon>
    </lineage>
</organism>
<accession>A0ABP0P6V8</accession>
<dbReference type="EMBL" id="CAXAMM010033521">
    <property type="protein sequence ID" value="CAK9071474.1"/>
    <property type="molecule type" value="Genomic_DNA"/>
</dbReference>
<evidence type="ECO:0000313" key="2">
    <source>
        <dbReference type="EMBL" id="CAK9071474.1"/>
    </source>
</evidence>
<sequence>EHRLQPSDTEPQWGITSLVGIDVRLRSGIQDAAACWRHGNASGRTRSGTAFDGAGQPEGFGA</sequence>
<name>A0ABP0P6V8_9DINO</name>
<keyword evidence="3" id="KW-1185">Reference proteome</keyword>
<reference evidence="2 3" key="1">
    <citation type="submission" date="2024-02" db="EMBL/GenBank/DDBJ databases">
        <authorList>
            <person name="Chen Y."/>
            <person name="Shah S."/>
            <person name="Dougan E. K."/>
            <person name="Thang M."/>
            <person name="Chan C."/>
        </authorList>
    </citation>
    <scope>NUCLEOTIDE SEQUENCE [LARGE SCALE GENOMIC DNA]</scope>
</reference>
<dbReference type="Proteomes" id="UP001642464">
    <property type="component" value="Unassembled WGS sequence"/>
</dbReference>
<evidence type="ECO:0000256" key="1">
    <source>
        <dbReference type="SAM" id="MobiDB-lite"/>
    </source>
</evidence>
<gene>
    <name evidence="2" type="ORF">SCF082_LOCUS35368</name>
</gene>
<feature type="non-terminal residue" evidence="2">
    <location>
        <position position="1"/>
    </location>
</feature>
<evidence type="ECO:0000313" key="3">
    <source>
        <dbReference type="Proteomes" id="UP001642464"/>
    </source>
</evidence>
<comment type="caution">
    <text evidence="2">The sequence shown here is derived from an EMBL/GenBank/DDBJ whole genome shotgun (WGS) entry which is preliminary data.</text>
</comment>